<dbReference type="InterPro" id="IPR058603">
    <property type="entry name" value="DUF8167_2nd"/>
</dbReference>
<dbReference type="PROSITE" id="PS51202">
    <property type="entry name" value="RCK_C"/>
    <property type="match status" value="1"/>
</dbReference>
<keyword evidence="2" id="KW-0812">Transmembrane</keyword>
<dbReference type="EMBL" id="CP034145">
    <property type="protein sequence ID" value="AZH26806.1"/>
    <property type="molecule type" value="Genomic_DNA"/>
</dbReference>
<feature type="compositionally biased region" description="Low complexity" evidence="1">
    <location>
        <begin position="263"/>
        <end position="274"/>
    </location>
</feature>
<dbReference type="GO" id="GO:0008324">
    <property type="term" value="F:monoatomic cation transmembrane transporter activity"/>
    <property type="evidence" value="ECO:0007669"/>
    <property type="project" value="InterPro"/>
</dbReference>
<feature type="transmembrane region" description="Helical" evidence="2">
    <location>
        <begin position="12"/>
        <end position="31"/>
    </location>
</feature>
<dbReference type="Pfam" id="PF26502">
    <property type="entry name" value="DUF8167_2nd"/>
    <property type="match status" value="1"/>
</dbReference>
<sequence length="410" mass="43154">MASFPVEVLFGLYLGILTGIIPALVSWAFGFTFKYITGVTVPAFGVIVLSVAIAGVNGGLMALNDPTFTQSANQVRLTVAVIVVLMLSLYAHSAGDKMGAEFPRKLSLRKLTDRTLSTDVIQLVGGRGQVAVRVSGDVGDMEGYPSVPADLRREIREWTATFPADVPVVELESRVADRLRTEFDLADVAVTLDERARATVNAAPPLGGLSKRIPPGKRGVSVRGLLPTGTARGDEVALTAPDRTYRGTVVSLRSDSARDAARTADTSATDGGTDPVPDPTATPSLPVADGGDGRLTVAVDAGQASSLLGSAVDRLTVLSRGTRREYELLTLLRRAGNRIRKVTIREGAPVAGTTIGNADLRDAHGVTVLAVRHEGRWQFAPRGSQALAVGDDLFVVGAYDAVSAFREAVA</sequence>
<keyword evidence="2" id="KW-0472">Membrane</keyword>
<feature type="region of interest" description="Disordered" evidence="1">
    <location>
        <begin position="251"/>
        <end position="291"/>
    </location>
</feature>
<evidence type="ECO:0000313" key="5">
    <source>
        <dbReference type="EMBL" id="RMB09103.1"/>
    </source>
</evidence>
<dbReference type="InterPro" id="IPR006037">
    <property type="entry name" value="RCK_C"/>
</dbReference>
<dbReference type="InterPro" id="IPR058480">
    <property type="entry name" value="DUF8167_N"/>
</dbReference>
<evidence type="ECO:0000313" key="6">
    <source>
        <dbReference type="Proteomes" id="UP000277326"/>
    </source>
</evidence>
<keyword evidence="7" id="KW-1185">Reference proteome</keyword>
<dbReference type="EMBL" id="REFS01000009">
    <property type="protein sequence ID" value="RMB09103.1"/>
    <property type="molecule type" value="Genomic_DNA"/>
</dbReference>
<feature type="transmembrane region" description="Helical" evidence="2">
    <location>
        <begin position="43"/>
        <end position="63"/>
    </location>
</feature>
<dbReference type="Pfam" id="PF02080">
    <property type="entry name" value="TrkA_C"/>
    <property type="match status" value="1"/>
</dbReference>
<dbReference type="Pfam" id="PF26503">
    <property type="entry name" value="DUF8167_3rd"/>
    <property type="match status" value="1"/>
</dbReference>
<evidence type="ECO:0000256" key="1">
    <source>
        <dbReference type="SAM" id="MobiDB-lite"/>
    </source>
</evidence>
<evidence type="ECO:0000313" key="7">
    <source>
        <dbReference type="Proteomes" id="UP000282007"/>
    </source>
</evidence>
<reference evidence="5" key="3">
    <citation type="submission" date="2018-10" db="EMBL/GenBank/DDBJ databases">
        <authorList>
            <person name="Whitman W."/>
            <person name="Huntemann M."/>
            <person name="Clum A."/>
            <person name="Pillay M."/>
            <person name="Palaniappan K."/>
            <person name="Varghese N."/>
            <person name="Mikhailova N."/>
            <person name="Stamatis D."/>
            <person name="Reddy T."/>
            <person name="Daum C."/>
            <person name="Shapiro N."/>
            <person name="Ivanova N."/>
            <person name="Kyrpides N."/>
            <person name="Woyke T."/>
        </authorList>
    </citation>
    <scope>NUCLEOTIDE SEQUENCE</scope>
    <source>
        <strain evidence="5">CGMCC 1.10124</strain>
    </source>
</reference>
<dbReference type="InterPro" id="IPR058604">
    <property type="entry name" value="DUF8167_3rd"/>
</dbReference>
<dbReference type="Proteomes" id="UP000277326">
    <property type="component" value="Unassembled WGS sequence"/>
</dbReference>
<evidence type="ECO:0000259" key="3">
    <source>
        <dbReference type="PROSITE" id="PS51202"/>
    </source>
</evidence>
<dbReference type="AlphaFoldDB" id="A0A3M0CYK4"/>
<dbReference type="OrthoDB" id="157524at2157"/>
<dbReference type="GO" id="GO:0006813">
    <property type="term" value="P:potassium ion transport"/>
    <property type="evidence" value="ECO:0007669"/>
    <property type="project" value="InterPro"/>
</dbReference>
<dbReference type="Pfam" id="PF26501">
    <property type="entry name" value="DUF8167"/>
    <property type="match status" value="1"/>
</dbReference>
<dbReference type="InterPro" id="IPR036721">
    <property type="entry name" value="RCK_C_sf"/>
</dbReference>
<evidence type="ECO:0000256" key="2">
    <source>
        <dbReference type="SAM" id="Phobius"/>
    </source>
</evidence>
<reference evidence="5 6" key="1">
    <citation type="journal article" date="2015" name="Stand. Genomic Sci.">
        <title>Genomic Encyclopedia of Bacterial and Archaeal Type Strains, Phase III: the genomes of soil and plant-associated and newly described type strains.</title>
        <authorList>
            <person name="Whitman W.B."/>
            <person name="Woyke T."/>
            <person name="Klenk H.P."/>
            <person name="Zhou Y."/>
            <person name="Lilburn T.G."/>
            <person name="Beck B.J."/>
            <person name="De Vos P."/>
            <person name="Vandamme P."/>
            <person name="Eisen J.A."/>
            <person name="Garrity G."/>
            <person name="Hugenholtz P."/>
            <person name="Kyrpides N.C."/>
        </authorList>
    </citation>
    <scope>NUCLEOTIDE SEQUENCE [LARGE SCALE GENOMIC DNA]</scope>
    <source>
        <strain evidence="5 6">CGMCC 1.10124</strain>
    </source>
</reference>
<dbReference type="KEGG" id="haer:DU502_16125"/>
<feature type="domain" description="RCK C-terminal" evidence="3">
    <location>
        <begin position="326"/>
        <end position="410"/>
    </location>
</feature>
<gene>
    <name evidence="5" type="ORF">ATH50_3474</name>
    <name evidence="4" type="ORF">DU502_16125</name>
</gene>
<dbReference type="SUPFAM" id="SSF116726">
    <property type="entry name" value="TrkA C-terminal domain-like"/>
    <property type="match status" value="1"/>
</dbReference>
<dbReference type="Proteomes" id="UP000282007">
    <property type="component" value="Chromosome"/>
</dbReference>
<feature type="transmembrane region" description="Helical" evidence="2">
    <location>
        <begin position="75"/>
        <end position="95"/>
    </location>
</feature>
<dbReference type="GeneID" id="38472845"/>
<organism evidence="5 6">
    <name type="scientific">Haloplanus aerogenes</name>
    <dbReference type="NCBI Taxonomy" id="660522"/>
    <lineage>
        <taxon>Archaea</taxon>
        <taxon>Methanobacteriati</taxon>
        <taxon>Methanobacteriota</taxon>
        <taxon>Stenosarchaea group</taxon>
        <taxon>Halobacteria</taxon>
        <taxon>Halobacteriales</taxon>
        <taxon>Haloferacaceae</taxon>
        <taxon>Haloplanus</taxon>
    </lineage>
</organism>
<dbReference type="RefSeq" id="WP_121922001.1">
    <property type="nucleotide sequence ID" value="NZ_CP034145.1"/>
</dbReference>
<name>A0A3M0CYK4_9EURY</name>
<protein>
    <submittedName>
        <fullName evidence="4">Potassium transporter TrkA</fullName>
    </submittedName>
    <submittedName>
        <fullName evidence="5">TrkA family protein</fullName>
    </submittedName>
</protein>
<reference evidence="4 7" key="2">
    <citation type="submission" date="2018-07" db="EMBL/GenBank/DDBJ databases">
        <title>Genome sequences of Haloplanus aerogenes JCM 16430T.</title>
        <authorList>
            <person name="Kim Y.B."/>
            <person name="Roh S.W."/>
        </authorList>
    </citation>
    <scope>NUCLEOTIDE SEQUENCE [LARGE SCALE GENOMIC DNA]</scope>
    <source>
        <strain evidence="4 7">JCM 16430</strain>
    </source>
</reference>
<accession>A0A3M0CYK4</accession>
<evidence type="ECO:0000313" key="4">
    <source>
        <dbReference type="EMBL" id="AZH26806.1"/>
    </source>
</evidence>
<dbReference type="Gene3D" id="3.30.70.1450">
    <property type="entry name" value="Regulator of K+ conductance, C-terminal domain"/>
    <property type="match status" value="1"/>
</dbReference>
<keyword evidence="2" id="KW-1133">Transmembrane helix</keyword>
<proteinExistence type="predicted"/>